<dbReference type="AlphaFoldDB" id="A0A382WAR3"/>
<sequence>MVTALTGEQIEEIKQQAAEHFWPHSV</sequence>
<dbReference type="EMBL" id="UINC01158414">
    <property type="protein sequence ID" value="SVD55947.1"/>
    <property type="molecule type" value="Genomic_DNA"/>
</dbReference>
<reference evidence="1" key="1">
    <citation type="submission" date="2018-05" db="EMBL/GenBank/DDBJ databases">
        <authorList>
            <person name="Lanie J.A."/>
            <person name="Ng W.-L."/>
            <person name="Kazmierczak K.M."/>
            <person name="Andrzejewski T.M."/>
            <person name="Davidsen T.M."/>
            <person name="Wayne K.J."/>
            <person name="Tettelin H."/>
            <person name="Glass J.I."/>
            <person name="Rusch D."/>
            <person name="Podicherti R."/>
            <person name="Tsui H.-C.T."/>
            <person name="Winkler M.E."/>
        </authorList>
    </citation>
    <scope>NUCLEOTIDE SEQUENCE</scope>
</reference>
<gene>
    <name evidence="1" type="ORF">METZ01_LOCUS408801</name>
</gene>
<protein>
    <submittedName>
        <fullName evidence="1">Uncharacterized protein</fullName>
    </submittedName>
</protein>
<organism evidence="1">
    <name type="scientific">marine metagenome</name>
    <dbReference type="NCBI Taxonomy" id="408172"/>
    <lineage>
        <taxon>unclassified sequences</taxon>
        <taxon>metagenomes</taxon>
        <taxon>ecological metagenomes</taxon>
    </lineage>
</organism>
<accession>A0A382WAR3</accession>
<name>A0A382WAR3_9ZZZZ</name>
<evidence type="ECO:0000313" key="1">
    <source>
        <dbReference type="EMBL" id="SVD55947.1"/>
    </source>
</evidence>
<feature type="non-terminal residue" evidence="1">
    <location>
        <position position="26"/>
    </location>
</feature>
<proteinExistence type="predicted"/>